<proteinExistence type="predicted"/>
<reference evidence="2 3" key="1">
    <citation type="journal article" date="2013" name="Nat. Genet.">
        <title>The genome of the hydatid tapeworm Echinococcus granulosus.</title>
        <authorList>
            <person name="Zheng H."/>
            <person name="Zhang W."/>
            <person name="Zhang L."/>
            <person name="Zhang Z."/>
            <person name="Li J."/>
            <person name="Lu G."/>
            <person name="Zhu Y."/>
            <person name="Wang Y."/>
            <person name="Huang Y."/>
            <person name="Liu J."/>
            <person name="Kang H."/>
            <person name="Chen J."/>
            <person name="Wang L."/>
            <person name="Chen A."/>
            <person name="Yu S."/>
            <person name="Gao Z."/>
            <person name="Jin L."/>
            <person name="Gu W."/>
            <person name="Wang Z."/>
            <person name="Zhao L."/>
            <person name="Shi B."/>
            <person name="Wen H."/>
            <person name="Lin R."/>
            <person name="Jones M.K."/>
            <person name="Brejova B."/>
            <person name="Vinar T."/>
            <person name="Zhao G."/>
            <person name="McManus D.P."/>
            <person name="Chen Z."/>
            <person name="Zhou Y."/>
            <person name="Wang S."/>
        </authorList>
    </citation>
    <scope>NUCLEOTIDE SEQUENCE [LARGE SCALE GENOMIC DNA]</scope>
</reference>
<keyword evidence="1" id="KW-1133">Transmembrane helix</keyword>
<dbReference type="RefSeq" id="XP_024345329.1">
    <property type="nucleotide sequence ID" value="XM_024500258.1"/>
</dbReference>
<dbReference type="KEGG" id="egl:EGR_11009"/>
<sequence>MSNITRFLAVIIANALVTMLLCLPFAGVPISDRCEYQSLKNILSSICVKGSFMILLFIHRSSIFGSAKFGCSIHAKCYIEKFSNSAPCPLYPRRINVDLALFQEETLASFFQPFTPKTIFLHHTCGMCSISFV</sequence>
<dbReference type="EMBL" id="APAU02000328">
    <property type="protein sequence ID" value="EUB54133.1"/>
    <property type="molecule type" value="Genomic_DNA"/>
</dbReference>
<accession>W6TZI4</accession>
<feature type="transmembrane region" description="Helical" evidence="1">
    <location>
        <begin position="7"/>
        <end position="30"/>
    </location>
</feature>
<dbReference type="Proteomes" id="UP000019149">
    <property type="component" value="Unassembled WGS sequence"/>
</dbReference>
<gene>
    <name evidence="2" type="ORF">EGR_11009</name>
</gene>
<evidence type="ECO:0000256" key="1">
    <source>
        <dbReference type="SAM" id="Phobius"/>
    </source>
</evidence>
<evidence type="ECO:0000313" key="3">
    <source>
        <dbReference type="Proteomes" id="UP000019149"/>
    </source>
</evidence>
<keyword evidence="1" id="KW-0472">Membrane</keyword>
<organism evidence="2 3">
    <name type="scientific">Echinococcus granulosus</name>
    <name type="common">Hydatid tapeworm</name>
    <dbReference type="NCBI Taxonomy" id="6210"/>
    <lineage>
        <taxon>Eukaryota</taxon>
        <taxon>Metazoa</taxon>
        <taxon>Spiralia</taxon>
        <taxon>Lophotrochozoa</taxon>
        <taxon>Platyhelminthes</taxon>
        <taxon>Cestoda</taxon>
        <taxon>Eucestoda</taxon>
        <taxon>Cyclophyllidea</taxon>
        <taxon>Taeniidae</taxon>
        <taxon>Echinococcus</taxon>
        <taxon>Echinococcus granulosus group</taxon>
    </lineage>
</organism>
<feature type="transmembrane region" description="Helical" evidence="1">
    <location>
        <begin position="42"/>
        <end position="58"/>
    </location>
</feature>
<dbReference type="CTD" id="36346724"/>
<keyword evidence="1" id="KW-0812">Transmembrane</keyword>
<name>W6TZI4_ECHGR</name>
<protein>
    <submittedName>
        <fullName evidence="2">Uncharacterized protein</fullName>
    </submittedName>
</protein>
<dbReference type="GeneID" id="36346724"/>
<keyword evidence="3" id="KW-1185">Reference proteome</keyword>
<evidence type="ECO:0000313" key="2">
    <source>
        <dbReference type="EMBL" id="EUB54133.1"/>
    </source>
</evidence>
<dbReference type="AlphaFoldDB" id="W6TZI4"/>
<comment type="caution">
    <text evidence="2">The sequence shown here is derived from an EMBL/GenBank/DDBJ whole genome shotgun (WGS) entry which is preliminary data.</text>
</comment>